<protein>
    <submittedName>
        <fullName evidence="4">SDR family NAD(P)-dependent oxidoreductase</fullName>
    </submittedName>
</protein>
<reference evidence="4 5" key="1">
    <citation type="submission" date="2020-06" db="EMBL/GenBank/DDBJ databases">
        <title>Actinokineospora xiongansis sp. nov., isolated from soil of Baiyangdian.</title>
        <authorList>
            <person name="Zhang X."/>
        </authorList>
    </citation>
    <scope>NUCLEOTIDE SEQUENCE [LARGE SCALE GENOMIC DNA]</scope>
    <source>
        <strain evidence="4 5">HBU206404</strain>
    </source>
</reference>
<name>A0ABR7L245_9PSEU</name>
<comment type="similarity">
    <text evidence="1 3">Belongs to the short-chain dehydrogenases/reductases (SDR) family.</text>
</comment>
<proteinExistence type="inferred from homology"/>
<dbReference type="PANTHER" id="PTHR44196:SF1">
    <property type="entry name" value="DEHYDROGENASE_REDUCTASE SDR FAMILY MEMBER 7B"/>
    <property type="match status" value="1"/>
</dbReference>
<organism evidence="4 5">
    <name type="scientific">Actinokineospora xionganensis</name>
    <dbReference type="NCBI Taxonomy" id="2684470"/>
    <lineage>
        <taxon>Bacteria</taxon>
        <taxon>Bacillati</taxon>
        <taxon>Actinomycetota</taxon>
        <taxon>Actinomycetes</taxon>
        <taxon>Pseudonocardiales</taxon>
        <taxon>Pseudonocardiaceae</taxon>
        <taxon>Actinokineospora</taxon>
    </lineage>
</organism>
<keyword evidence="5" id="KW-1185">Reference proteome</keyword>
<dbReference type="Pfam" id="PF00106">
    <property type="entry name" value="adh_short"/>
    <property type="match status" value="1"/>
</dbReference>
<comment type="caution">
    <text evidence="4">The sequence shown here is derived from an EMBL/GenBank/DDBJ whole genome shotgun (WGS) entry which is preliminary data.</text>
</comment>
<sequence length="239" mass="24852">MTVTSASQTALVTGGSAGVGLALAKRLAADGVKVTICGRDKDRLDDAARWIPGLRTVVADLAIEAGVRAVADAAPDRLDLLINNAAVQLDRDWQATPTEDLLADIDAELGADLLAPMRLTALLLPRLAPEAVIVNVSSALGTVPKRSTPGYCAAKAGLSALSTSLRYQLAPRRVVEAVLPLVDTGMTAGRGRSKISPDAAAEAILRGMRRDVVRIGGVRALLAVNRVAPSLAARLIRES</sequence>
<evidence type="ECO:0000256" key="3">
    <source>
        <dbReference type="RuleBase" id="RU000363"/>
    </source>
</evidence>
<dbReference type="Proteomes" id="UP000734823">
    <property type="component" value="Unassembled WGS sequence"/>
</dbReference>
<dbReference type="PROSITE" id="PS00061">
    <property type="entry name" value="ADH_SHORT"/>
    <property type="match status" value="1"/>
</dbReference>
<dbReference type="EMBL" id="JABVED010000002">
    <property type="protein sequence ID" value="MBC6446758.1"/>
    <property type="molecule type" value="Genomic_DNA"/>
</dbReference>
<evidence type="ECO:0000256" key="1">
    <source>
        <dbReference type="ARBA" id="ARBA00006484"/>
    </source>
</evidence>
<dbReference type="Gene3D" id="3.40.50.720">
    <property type="entry name" value="NAD(P)-binding Rossmann-like Domain"/>
    <property type="match status" value="1"/>
</dbReference>
<dbReference type="PRINTS" id="PR00080">
    <property type="entry name" value="SDRFAMILY"/>
</dbReference>
<dbReference type="RefSeq" id="WP_187218892.1">
    <property type="nucleotide sequence ID" value="NZ_JABVED010000002.1"/>
</dbReference>
<dbReference type="PANTHER" id="PTHR44196">
    <property type="entry name" value="DEHYDROGENASE/REDUCTASE SDR FAMILY MEMBER 7B"/>
    <property type="match status" value="1"/>
</dbReference>
<dbReference type="SUPFAM" id="SSF51735">
    <property type="entry name" value="NAD(P)-binding Rossmann-fold domains"/>
    <property type="match status" value="1"/>
</dbReference>
<dbReference type="InterPro" id="IPR036291">
    <property type="entry name" value="NAD(P)-bd_dom_sf"/>
</dbReference>
<evidence type="ECO:0000313" key="5">
    <source>
        <dbReference type="Proteomes" id="UP000734823"/>
    </source>
</evidence>
<evidence type="ECO:0000256" key="2">
    <source>
        <dbReference type="ARBA" id="ARBA00023002"/>
    </source>
</evidence>
<dbReference type="InterPro" id="IPR020904">
    <property type="entry name" value="Sc_DH/Rdtase_CS"/>
</dbReference>
<gene>
    <name evidence="4" type="ORF">GPZ80_06155</name>
</gene>
<keyword evidence="2" id="KW-0560">Oxidoreductase</keyword>
<dbReference type="PRINTS" id="PR00081">
    <property type="entry name" value="GDHRDH"/>
</dbReference>
<accession>A0ABR7L245</accession>
<evidence type="ECO:0000313" key="4">
    <source>
        <dbReference type="EMBL" id="MBC6446758.1"/>
    </source>
</evidence>
<dbReference type="InterPro" id="IPR002347">
    <property type="entry name" value="SDR_fam"/>
</dbReference>